<reference evidence="1 2" key="1">
    <citation type="journal article" date="2017" name="Gigascience">
        <title>Draft genome of the honey bee ectoparasitic mite, Tropilaelaps mercedesae, is shaped by the parasitic life history.</title>
        <authorList>
            <person name="Dong X."/>
            <person name="Armstrong S.D."/>
            <person name="Xia D."/>
            <person name="Makepeace B.L."/>
            <person name="Darby A.C."/>
            <person name="Kadowaki T."/>
        </authorList>
    </citation>
    <scope>NUCLEOTIDE SEQUENCE [LARGE SCALE GENOMIC DNA]</scope>
    <source>
        <strain evidence="1">Wuxi-XJTLU</strain>
    </source>
</reference>
<gene>
    <name evidence="1" type="ORF">BIW11_10456</name>
</gene>
<accession>A0A1V9XFJ9</accession>
<name>A0A1V9XFJ9_9ACAR</name>
<organism evidence="1 2">
    <name type="scientific">Tropilaelaps mercedesae</name>
    <dbReference type="NCBI Taxonomy" id="418985"/>
    <lineage>
        <taxon>Eukaryota</taxon>
        <taxon>Metazoa</taxon>
        <taxon>Ecdysozoa</taxon>
        <taxon>Arthropoda</taxon>
        <taxon>Chelicerata</taxon>
        <taxon>Arachnida</taxon>
        <taxon>Acari</taxon>
        <taxon>Parasitiformes</taxon>
        <taxon>Mesostigmata</taxon>
        <taxon>Gamasina</taxon>
        <taxon>Dermanyssoidea</taxon>
        <taxon>Laelapidae</taxon>
        <taxon>Tropilaelaps</taxon>
    </lineage>
</organism>
<evidence type="ECO:0000313" key="2">
    <source>
        <dbReference type="Proteomes" id="UP000192247"/>
    </source>
</evidence>
<comment type="caution">
    <text evidence="1">The sequence shown here is derived from an EMBL/GenBank/DDBJ whole genome shotgun (WGS) entry which is preliminary data.</text>
</comment>
<proteinExistence type="predicted"/>
<dbReference type="AlphaFoldDB" id="A0A1V9XFJ9"/>
<dbReference type="Proteomes" id="UP000192247">
    <property type="component" value="Unassembled WGS sequence"/>
</dbReference>
<sequence>MPSREASATSCGSSKSRRVAVAIWQIRRKFLSSYLTSSDLGQPRSSPRVWVSEGDGAVQKKRWRGGSFPSVVAPQSNPALENTM</sequence>
<dbReference type="EMBL" id="MNPL01011994">
    <property type="protein sequence ID" value="OQR72335.1"/>
    <property type="molecule type" value="Genomic_DNA"/>
</dbReference>
<dbReference type="InParanoid" id="A0A1V9XFJ9"/>
<evidence type="ECO:0000313" key="1">
    <source>
        <dbReference type="EMBL" id="OQR72335.1"/>
    </source>
</evidence>
<protein>
    <submittedName>
        <fullName evidence="1">Uncharacterized protein</fullName>
    </submittedName>
</protein>
<keyword evidence="2" id="KW-1185">Reference proteome</keyword>